<protein>
    <submittedName>
        <fullName evidence="2">Uncharacterized protein</fullName>
    </submittedName>
</protein>
<sequence>MRDVLDDDLAELYPVRASDDVRLARLREQLFAEKPRSRSRRWVGVAAAAVAVVMITGLVVLLRPVSRDAPATLPVKPAASLQEAATMLEVAQRPAAKYQRITYRIWQVMGVGDPYASSAIEFEYVVWLPTAGDEMVVIYRRPTGGQRPVVGARRPVEDFTNHSRNPSLWESFCASTPCKEETAGQPLSTEPGRRLEDATAAMLSPFTTNEEKAALYRRIAESPQVHWDNGKVTADGGTRLFTIDPATGQVTGMEERGSKDPRIPADTVTTSVTITHEWTDQRPS</sequence>
<gene>
    <name evidence="2" type="ORF">SAMN05216195_111164</name>
</gene>
<name>A0A1H9W9G8_9PSEU</name>
<dbReference type="Proteomes" id="UP000199028">
    <property type="component" value="Unassembled WGS sequence"/>
</dbReference>
<keyword evidence="1" id="KW-0812">Transmembrane</keyword>
<keyword evidence="1" id="KW-0472">Membrane</keyword>
<keyword evidence="1" id="KW-1133">Transmembrane helix</keyword>
<dbReference type="AlphaFoldDB" id="A0A1H9W9G8"/>
<evidence type="ECO:0000313" key="3">
    <source>
        <dbReference type="Proteomes" id="UP000199028"/>
    </source>
</evidence>
<organism evidence="2 3">
    <name type="scientific">Lentzea flaviverrucosa</name>
    <dbReference type="NCBI Taxonomy" id="200379"/>
    <lineage>
        <taxon>Bacteria</taxon>
        <taxon>Bacillati</taxon>
        <taxon>Actinomycetota</taxon>
        <taxon>Actinomycetes</taxon>
        <taxon>Pseudonocardiales</taxon>
        <taxon>Pseudonocardiaceae</taxon>
        <taxon>Lentzea</taxon>
    </lineage>
</organism>
<accession>A0A1H9W9G8</accession>
<evidence type="ECO:0000313" key="2">
    <source>
        <dbReference type="EMBL" id="SES30570.1"/>
    </source>
</evidence>
<feature type="transmembrane region" description="Helical" evidence="1">
    <location>
        <begin position="42"/>
        <end position="62"/>
    </location>
</feature>
<dbReference type="OrthoDB" id="3690371at2"/>
<proteinExistence type="predicted"/>
<keyword evidence="3" id="KW-1185">Reference proteome</keyword>
<dbReference type="RefSeq" id="WP_090068930.1">
    <property type="nucleotide sequence ID" value="NZ_FOFT01000011.1"/>
</dbReference>
<reference evidence="3" key="1">
    <citation type="submission" date="2016-10" db="EMBL/GenBank/DDBJ databases">
        <authorList>
            <person name="Varghese N."/>
            <person name="Submissions S."/>
        </authorList>
    </citation>
    <scope>NUCLEOTIDE SEQUENCE [LARGE SCALE GENOMIC DNA]</scope>
    <source>
        <strain evidence="3">CGMCC 4.578</strain>
    </source>
</reference>
<evidence type="ECO:0000256" key="1">
    <source>
        <dbReference type="SAM" id="Phobius"/>
    </source>
</evidence>
<dbReference type="EMBL" id="FOFT01000011">
    <property type="protein sequence ID" value="SES30570.1"/>
    <property type="molecule type" value="Genomic_DNA"/>
</dbReference>